<dbReference type="Pfam" id="PF07179">
    <property type="entry name" value="SseB"/>
    <property type="match status" value="1"/>
</dbReference>
<dbReference type="eggNOG" id="ENOG5030PKZ">
    <property type="taxonomic scope" value="Bacteria"/>
</dbReference>
<evidence type="ECO:0000259" key="1">
    <source>
        <dbReference type="Pfam" id="PF07179"/>
    </source>
</evidence>
<sequence>MGLFDFLFGKKKENRTVVFGVEEILPNPNDSEDLVVIGLVRGTIHVGDEVIITNLGSDNDKPAKAVISALEDANKGQVKKASGDNVVVTIKDGKKHNVYKGTVLHFEGVSEDDLRASYLYAIINAFFFWQNGKLMDEDRRRFSIADLIEIWRQSIRFCDDSAAQHSHGTHAFYLEKILLLMEQVRATLLTLDEIYAVYSVKTGEPALFISSTRNKDGSLEPAETMVRLIPAAYKEKITYPDEFVLRRIENGPDKDGIQNFLNEVIFLNGAEGIEFISEETSISAKALMKAPDLEGIREVDKPVMNPDVVRCLLMIGQIGDTTTLGKRDRDFLSNLYLNRLTEALKTARFIVPIKVEGELPKPNEKGETSFAEDVKYEVAMKELKDNKKAVPIFTDWKRFNEEYGEEWRGLLQPLGGPLIPHPVLINGTLYFETGNETEDSK</sequence>
<dbReference type="Proteomes" id="UP000005926">
    <property type="component" value="Unassembled WGS sequence"/>
</dbReference>
<comment type="caution">
    <text evidence="2">The sequence shown here is derived from an EMBL/GenBank/DDBJ whole genome shotgun (WGS) entry which is preliminary data.</text>
</comment>
<accession>C8NJ05</accession>
<evidence type="ECO:0000313" key="2">
    <source>
        <dbReference type="EMBL" id="EEW36552.1"/>
    </source>
</evidence>
<dbReference type="EMBL" id="ACKZ01000029">
    <property type="protein sequence ID" value="EEW36552.1"/>
    <property type="molecule type" value="Genomic_DNA"/>
</dbReference>
<gene>
    <name evidence="2" type="ORF">HMPREF0444_1900</name>
</gene>
<dbReference type="STRING" id="638301.HMPREF0444_1900"/>
<dbReference type="HOGENOM" id="CLU_579900_0_0_9"/>
<reference evidence="2 3" key="1">
    <citation type="submission" date="2009-08" db="EMBL/GenBank/DDBJ databases">
        <authorList>
            <person name="Muzny D."/>
            <person name="Qin X."/>
            <person name="Deng J."/>
            <person name="Jiang H."/>
            <person name="Liu Y."/>
            <person name="Qu J."/>
            <person name="Song X.-Z."/>
            <person name="Zhang L."/>
            <person name="Thornton R."/>
            <person name="Coyle M."/>
            <person name="Francisco L."/>
            <person name="Jackson L."/>
            <person name="Javaid M."/>
            <person name="Korchina V."/>
            <person name="Kovar C."/>
            <person name="Mata R."/>
            <person name="Mathew T."/>
            <person name="Ngo R."/>
            <person name="Nguyen L."/>
            <person name="Nguyen N."/>
            <person name="Okwuonu G."/>
            <person name="Ongeri F."/>
            <person name="Pham C."/>
            <person name="Simmons D."/>
            <person name="Wilczek-Boney K."/>
            <person name="Hale W."/>
            <person name="Jakkamsetti A."/>
            <person name="Pham P."/>
            <person name="Ruth R."/>
            <person name="San Lucas F."/>
            <person name="Warren J."/>
            <person name="Zhang J."/>
            <person name="Zhao Z."/>
            <person name="Zhou C."/>
            <person name="Zhu D."/>
            <person name="Lee S."/>
            <person name="Bess C."/>
            <person name="Blankenburg K."/>
            <person name="Forbes L."/>
            <person name="Fu Q."/>
            <person name="Gubbala S."/>
            <person name="Hirani K."/>
            <person name="Jayaseelan J.C."/>
            <person name="Lara F."/>
            <person name="Munidasa M."/>
            <person name="Palculict T."/>
            <person name="Patil S."/>
            <person name="Pu L.-L."/>
            <person name="Saada N."/>
            <person name="Tang L."/>
            <person name="Weissenberger G."/>
            <person name="Zhu Y."/>
            <person name="Hemphill L."/>
            <person name="Shang Y."/>
            <person name="Youmans B."/>
            <person name="Ayvaz T."/>
            <person name="Ross M."/>
            <person name="Santibanez J."/>
            <person name="Aqrawi P."/>
            <person name="Gross S."/>
            <person name="Joshi V."/>
            <person name="Fowler G."/>
            <person name="Nazareth L."/>
            <person name="Reid J."/>
            <person name="Worley K."/>
            <person name="Petrosino J."/>
            <person name="Highlander S."/>
            <person name="Gibbs R."/>
        </authorList>
    </citation>
    <scope>NUCLEOTIDE SEQUENCE [LARGE SCALE GENOMIC DNA]</scope>
    <source>
        <strain evidence="2 3">ATCC 49175</strain>
    </source>
</reference>
<feature type="domain" description="SseB protein N-terminal" evidence="1">
    <location>
        <begin position="337"/>
        <end position="404"/>
    </location>
</feature>
<proteinExistence type="predicted"/>
<protein>
    <recommendedName>
        <fullName evidence="1">SseB protein N-terminal domain-containing protein</fullName>
    </recommendedName>
</protein>
<organism evidence="2 3">
    <name type="scientific">Granulicatella adiacens ATCC 49175</name>
    <dbReference type="NCBI Taxonomy" id="638301"/>
    <lineage>
        <taxon>Bacteria</taxon>
        <taxon>Bacillati</taxon>
        <taxon>Bacillota</taxon>
        <taxon>Bacilli</taxon>
        <taxon>Lactobacillales</taxon>
        <taxon>Carnobacteriaceae</taxon>
        <taxon>Granulicatella</taxon>
    </lineage>
</organism>
<dbReference type="GeneID" id="78412343"/>
<dbReference type="AlphaFoldDB" id="C8NJ05"/>
<keyword evidence="3" id="KW-1185">Reference proteome</keyword>
<dbReference type="RefSeq" id="WP_005606573.1">
    <property type="nucleotide sequence ID" value="NZ_CP102283.1"/>
</dbReference>
<evidence type="ECO:0000313" key="3">
    <source>
        <dbReference type="Proteomes" id="UP000005926"/>
    </source>
</evidence>
<dbReference type="Gene3D" id="2.40.30.10">
    <property type="entry name" value="Translation factors"/>
    <property type="match status" value="1"/>
</dbReference>
<dbReference type="InterPro" id="IPR009839">
    <property type="entry name" value="SseB_N"/>
</dbReference>
<name>C8NJ05_9LACT</name>